<evidence type="ECO:0000313" key="8">
    <source>
        <dbReference type="EMBL" id="PAV83525.1"/>
    </source>
</evidence>
<evidence type="ECO:0000256" key="7">
    <source>
        <dbReference type="SAM" id="Phobius"/>
    </source>
</evidence>
<keyword evidence="6 7" id="KW-0472">Membrane</keyword>
<dbReference type="Gene3D" id="1.10.3730.20">
    <property type="match status" value="1"/>
</dbReference>
<dbReference type="InterPro" id="IPR037185">
    <property type="entry name" value="EmrE-like"/>
</dbReference>
<keyword evidence="9" id="KW-1185">Reference proteome</keyword>
<organism evidence="8 9">
    <name type="scientific">Diploscapter pachys</name>
    <dbReference type="NCBI Taxonomy" id="2018661"/>
    <lineage>
        <taxon>Eukaryota</taxon>
        <taxon>Metazoa</taxon>
        <taxon>Ecdysozoa</taxon>
        <taxon>Nematoda</taxon>
        <taxon>Chromadorea</taxon>
        <taxon>Rhabditida</taxon>
        <taxon>Rhabditina</taxon>
        <taxon>Rhabditomorpha</taxon>
        <taxon>Rhabditoidea</taxon>
        <taxon>Rhabditidae</taxon>
        <taxon>Diploscapter</taxon>
    </lineage>
</organism>
<comment type="similarity">
    <text evidence="2">Belongs to the nucleotide-sugar transporter family. SLC35A subfamily.</text>
</comment>
<accession>A0A2A2LBR8</accession>
<keyword evidence="5 7" id="KW-1133">Transmembrane helix</keyword>
<protein>
    <recommendedName>
        <fullName evidence="10">UDP-galactose/UDP-N-acetylglucosamine transporter srf-3</fullName>
    </recommendedName>
</protein>
<feature type="transmembrane region" description="Helical" evidence="7">
    <location>
        <begin position="40"/>
        <end position="62"/>
    </location>
</feature>
<dbReference type="NCBIfam" id="TIGR00803">
    <property type="entry name" value="nst"/>
    <property type="match status" value="1"/>
</dbReference>
<feature type="transmembrane region" description="Helical" evidence="7">
    <location>
        <begin position="71"/>
        <end position="90"/>
    </location>
</feature>
<dbReference type="InterPro" id="IPR007271">
    <property type="entry name" value="Nuc_sug_transpt"/>
</dbReference>
<dbReference type="EMBL" id="LIAE01006952">
    <property type="protein sequence ID" value="PAV83525.1"/>
    <property type="molecule type" value="Genomic_DNA"/>
</dbReference>
<dbReference type="Proteomes" id="UP000218231">
    <property type="component" value="Unassembled WGS sequence"/>
</dbReference>
<feature type="transmembrane region" description="Helical" evidence="7">
    <location>
        <begin position="224"/>
        <end position="243"/>
    </location>
</feature>
<reference evidence="8 9" key="1">
    <citation type="journal article" date="2017" name="Curr. Biol.">
        <title>Genome architecture and evolution of a unichromosomal asexual nematode.</title>
        <authorList>
            <person name="Fradin H."/>
            <person name="Zegar C."/>
            <person name="Gutwein M."/>
            <person name="Lucas J."/>
            <person name="Kovtun M."/>
            <person name="Corcoran D."/>
            <person name="Baugh L.R."/>
            <person name="Kiontke K."/>
            <person name="Gunsalus K."/>
            <person name="Fitch D.H."/>
            <person name="Piano F."/>
        </authorList>
    </citation>
    <scope>NUCLEOTIDE SEQUENCE [LARGE SCALE GENOMIC DNA]</scope>
    <source>
        <strain evidence="8">PF1309</strain>
    </source>
</reference>
<sequence length="279" mass="31349">MELKVAIYDNRLESAKVCVPALIYTLQNNLYYMALTHLEATTFCIAYQMKIFTTAILMYFLLGKRLSKKQWLALVILVIGVADVQLVYAPPQGNPNIYQKPLIGFLAVITMCFTSAFAGVYLEKVLKGSNVSIWMQNIRLSLIGLPISMLSMWFYEWDEIQRDGFFRGWDFLVVCLTVTNSIGGLLISVVIKYADNILKAYAQSMAIIGAALGSWLLFDFVPGFFFTLGSSLVISSIILYTLYPYQQRYDLSQFLNTKTPLLMIKATKGAGLTSNSATF</sequence>
<feature type="transmembrane region" description="Helical" evidence="7">
    <location>
        <begin position="134"/>
        <end position="155"/>
    </location>
</feature>
<evidence type="ECO:0000256" key="2">
    <source>
        <dbReference type="ARBA" id="ARBA00009976"/>
    </source>
</evidence>
<dbReference type="GO" id="GO:0000139">
    <property type="term" value="C:Golgi membrane"/>
    <property type="evidence" value="ECO:0007669"/>
    <property type="project" value="InterPro"/>
</dbReference>
<keyword evidence="3" id="KW-0813">Transport</keyword>
<evidence type="ECO:0000256" key="5">
    <source>
        <dbReference type="ARBA" id="ARBA00022989"/>
    </source>
</evidence>
<dbReference type="STRING" id="2018661.A0A2A2LBR8"/>
<evidence type="ECO:0000256" key="1">
    <source>
        <dbReference type="ARBA" id="ARBA00004141"/>
    </source>
</evidence>
<dbReference type="PANTHER" id="PTHR10231">
    <property type="entry name" value="NUCLEOTIDE-SUGAR TRANSMEMBRANE TRANSPORTER"/>
    <property type="match status" value="1"/>
</dbReference>
<comment type="subcellular location">
    <subcellularLocation>
        <location evidence="1">Membrane</location>
        <topology evidence="1">Multi-pass membrane protein</topology>
    </subcellularLocation>
</comment>
<feature type="transmembrane region" description="Helical" evidence="7">
    <location>
        <begin position="102"/>
        <end position="122"/>
    </location>
</feature>
<dbReference type="OrthoDB" id="408493at2759"/>
<name>A0A2A2LBR8_9BILA</name>
<proteinExistence type="inferred from homology"/>
<keyword evidence="4 7" id="KW-0812">Transmembrane</keyword>
<dbReference type="SUPFAM" id="SSF103481">
    <property type="entry name" value="Multidrug resistance efflux transporter EmrE"/>
    <property type="match status" value="1"/>
</dbReference>
<feature type="transmembrane region" description="Helical" evidence="7">
    <location>
        <begin position="171"/>
        <end position="191"/>
    </location>
</feature>
<evidence type="ECO:0000256" key="6">
    <source>
        <dbReference type="ARBA" id="ARBA00023136"/>
    </source>
</evidence>
<evidence type="ECO:0000256" key="3">
    <source>
        <dbReference type="ARBA" id="ARBA00022597"/>
    </source>
</evidence>
<evidence type="ECO:0000256" key="4">
    <source>
        <dbReference type="ARBA" id="ARBA00022692"/>
    </source>
</evidence>
<evidence type="ECO:0000313" key="9">
    <source>
        <dbReference type="Proteomes" id="UP000218231"/>
    </source>
</evidence>
<dbReference type="PIRSF" id="PIRSF005799">
    <property type="entry name" value="UDP-gal_transpt"/>
    <property type="match status" value="1"/>
</dbReference>
<dbReference type="AlphaFoldDB" id="A0A2A2LBR8"/>
<feature type="transmembrane region" description="Helical" evidence="7">
    <location>
        <begin position="198"/>
        <end position="218"/>
    </location>
</feature>
<gene>
    <name evidence="8" type="ORF">WR25_19887</name>
</gene>
<comment type="caution">
    <text evidence="8">The sequence shown here is derived from an EMBL/GenBank/DDBJ whole genome shotgun (WGS) entry which is preliminary data.</text>
</comment>
<dbReference type="Pfam" id="PF04142">
    <property type="entry name" value="Nuc_sug_transp"/>
    <property type="match status" value="1"/>
</dbReference>
<dbReference type="GO" id="GO:0015165">
    <property type="term" value="F:pyrimidine nucleotide-sugar transmembrane transporter activity"/>
    <property type="evidence" value="ECO:0007669"/>
    <property type="project" value="InterPro"/>
</dbReference>
<keyword evidence="3" id="KW-0762">Sugar transport</keyword>
<evidence type="ECO:0008006" key="10">
    <source>
        <dbReference type="Google" id="ProtNLM"/>
    </source>
</evidence>